<dbReference type="AlphaFoldDB" id="A0AAD7A510"/>
<reference evidence="1" key="1">
    <citation type="submission" date="2023-03" db="EMBL/GenBank/DDBJ databases">
        <title>Massive genome expansion in bonnet fungi (Mycena s.s.) driven by repeated elements and novel gene families across ecological guilds.</title>
        <authorList>
            <consortium name="Lawrence Berkeley National Laboratory"/>
            <person name="Harder C.B."/>
            <person name="Miyauchi S."/>
            <person name="Viragh M."/>
            <person name="Kuo A."/>
            <person name="Thoen E."/>
            <person name="Andreopoulos B."/>
            <person name="Lu D."/>
            <person name="Skrede I."/>
            <person name="Drula E."/>
            <person name="Henrissat B."/>
            <person name="Morin E."/>
            <person name="Kohler A."/>
            <person name="Barry K."/>
            <person name="LaButti K."/>
            <person name="Morin E."/>
            <person name="Salamov A."/>
            <person name="Lipzen A."/>
            <person name="Mereny Z."/>
            <person name="Hegedus B."/>
            <person name="Baldrian P."/>
            <person name="Stursova M."/>
            <person name="Weitz H."/>
            <person name="Taylor A."/>
            <person name="Grigoriev I.V."/>
            <person name="Nagy L.G."/>
            <person name="Martin F."/>
            <person name="Kauserud H."/>
        </authorList>
    </citation>
    <scope>NUCLEOTIDE SEQUENCE</scope>
    <source>
        <strain evidence="1">CBHHK002</strain>
    </source>
</reference>
<proteinExistence type="predicted"/>
<sequence>MSGTQHRLVTVNTVPERAKRLIGRVVEDVKDRIEDVKETVEREKLDVPVSHRLPDSIADFLAAIHGFDVDPGAVKGVYSTHA</sequence>
<gene>
    <name evidence="1" type="ORF">DFH08DRAFT_958663</name>
</gene>
<evidence type="ECO:0000313" key="2">
    <source>
        <dbReference type="Proteomes" id="UP001218218"/>
    </source>
</evidence>
<name>A0AAD7A510_9AGAR</name>
<comment type="caution">
    <text evidence="1">The sequence shown here is derived from an EMBL/GenBank/DDBJ whole genome shotgun (WGS) entry which is preliminary data.</text>
</comment>
<accession>A0AAD7A510</accession>
<keyword evidence="2" id="KW-1185">Reference proteome</keyword>
<evidence type="ECO:0000313" key="1">
    <source>
        <dbReference type="EMBL" id="KAJ7349684.1"/>
    </source>
</evidence>
<dbReference type="EMBL" id="JARIHO010000015">
    <property type="protein sequence ID" value="KAJ7349684.1"/>
    <property type="molecule type" value="Genomic_DNA"/>
</dbReference>
<dbReference type="Proteomes" id="UP001218218">
    <property type="component" value="Unassembled WGS sequence"/>
</dbReference>
<organism evidence="1 2">
    <name type="scientific">Mycena albidolilacea</name>
    <dbReference type="NCBI Taxonomy" id="1033008"/>
    <lineage>
        <taxon>Eukaryota</taxon>
        <taxon>Fungi</taxon>
        <taxon>Dikarya</taxon>
        <taxon>Basidiomycota</taxon>
        <taxon>Agaricomycotina</taxon>
        <taxon>Agaricomycetes</taxon>
        <taxon>Agaricomycetidae</taxon>
        <taxon>Agaricales</taxon>
        <taxon>Marasmiineae</taxon>
        <taxon>Mycenaceae</taxon>
        <taxon>Mycena</taxon>
    </lineage>
</organism>
<protein>
    <submittedName>
        <fullName evidence="1">Uncharacterized protein</fullName>
    </submittedName>
</protein>